<dbReference type="InterPro" id="IPR050961">
    <property type="entry name" value="BolA/IbaG_stress_morph_reg"/>
</dbReference>
<dbReference type="SUPFAM" id="SSF82657">
    <property type="entry name" value="BolA-like"/>
    <property type="match status" value="1"/>
</dbReference>
<dbReference type="Gene3D" id="3.10.20.90">
    <property type="entry name" value="Phosphatidylinositol 3-kinase Catalytic Subunit, Chain A, domain 1"/>
    <property type="match status" value="1"/>
</dbReference>
<gene>
    <name evidence="2" type="ORF">METZ01_LOCUS29415</name>
</gene>
<sequence length="110" mass="12226">MEQRSITESIIHSKIEKNLTPTVLRIENESHMHGGSASDSHFKLTVVCQSFRELSRVKRHQCIYALLSEELSSGVHALALHLYSPAEWEKQQGNIPVSPDCQGGSTIGVE</sequence>
<comment type="similarity">
    <text evidence="1">Belongs to the BolA/IbaG family.</text>
</comment>
<evidence type="ECO:0008006" key="3">
    <source>
        <dbReference type="Google" id="ProtNLM"/>
    </source>
</evidence>
<dbReference type="PANTHER" id="PTHR46229:SF2">
    <property type="entry name" value="BOLA-LIKE PROTEIN 1"/>
    <property type="match status" value="1"/>
</dbReference>
<dbReference type="PIRSF" id="PIRSF003113">
    <property type="entry name" value="BolA"/>
    <property type="match status" value="1"/>
</dbReference>
<dbReference type="InterPro" id="IPR002634">
    <property type="entry name" value="BolA"/>
</dbReference>
<name>A0A381QB56_9ZZZZ</name>
<reference evidence="2" key="1">
    <citation type="submission" date="2018-05" db="EMBL/GenBank/DDBJ databases">
        <authorList>
            <person name="Lanie J.A."/>
            <person name="Ng W.-L."/>
            <person name="Kazmierczak K.M."/>
            <person name="Andrzejewski T.M."/>
            <person name="Davidsen T.M."/>
            <person name="Wayne K.J."/>
            <person name="Tettelin H."/>
            <person name="Glass J.I."/>
            <person name="Rusch D."/>
            <person name="Podicherti R."/>
            <person name="Tsui H.-C.T."/>
            <person name="Winkler M.E."/>
        </authorList>
    </citation>
    <scope>NUCLEOTIDE SEQUENCE</scope>
</reference>
<dbReference type="InterPro" id="IPR036065">
    <property type="entry name" value="BolA-like_sf"/>
</dbReference>
<organism evidence="2">
    <name type="scientific">marine metagenome</name>
    <dbReference type="NCBI Taxonomy" id="408172"/>
    <lineage>
        <taxon>unclassified sequences</taxon>
        <taxon>metagenomes</taxon>
        <taxon>ecological metagenomes</taxon>
    </lineage>
</organism>
<dbReference type="PANTHER" id="PTHR46229">
    <property type="entry name" value="BOLA TRANSCRIPTION REGULATOR"/>
    <property type="match status" value="1"/>
</dbReference>
<accession>A0A381QB56</accession>
<dbReference type="AlphaFoldDB" id="A0A381QB56"/>
<proteinExistence type="inferred from homology"/>
<evidence type="ECO:0000313" key="2">
    <source>
        <dbReference type="EMBL" id="SUZ76561.1"/>
    </source>
</evidence>
<protein>
    <recommendedName>
        <fullName evidence="3">Transcriptional regulator</fullName>
    </recommendedName>
</protein>
<dbReference type="Pfam" id="PF01722">
    <property type="entry name" value="BolA"/>
    <property type="match status" value="1"/>
</dbReference>
<dbReference type="EMBL" id="UINC01001283">
    <property type="protein sequence ID" value="SUZ76561.1"/>
    <property type="molecule type" value="Genomic_DNA"/>
</dbReference>
<evidence type="ECO:0000256" key="1">
    <source>
        <dbReference type="ARBA" id="ARBA00005578"/>
    </source>
</evidence>